<name>A0AAU7DDM2_9BACT</name>
<dbReference type="AlphaFoldDB" id="A0AAU7DDM2"/>
<dbReference type="Pfam" id="PF00072">
    <property type="entry name" value="Response_reg"/>
    <property type="match status" value="1"/>
</dbReference>
<dbReference type="InterPro" id="IPR011006">
    <property type="entry name" value="CheY-like_superfamily"/>
</dbReference>
<dbReference type="PANTHER" id="PTHR44591:SF3">
    <property type="entry name" value="RESPONSE REGULATORY DOMAIN-CONTAINING PROTEIN"/>
    <property type="match status" value="1"/>
</dbReference>
<evidence type="ECO:0000256" key="2">
    <source>
        <dbReference type="PROSITE-ProRule" id="PRU00169"/>
    </source>
</evidence>
<evidence type="ECO:0000313" key="4">
    <source>
        <dbReference type="EMBL" id="XBH15934.1"/>
    </source>
</evidence>
<feature type="modified residue" description="4-aspartylphosphate" evidence="2">
    <location>
        <position position="56"/>
    </location>
</feature>
<dbReference type="InterPro" id="IPR050595">
    <property type="entry name" value="Bact_response_regulator"/>
</dbReference>
<gene>
    <name evidence="4" type="ORF">P8935_15310</name>
</gene>
<protein>
    <submittedName>
        <fullName evidence="4">Response regulator</fullName>
    </submittedName>
</protein>
<dbReference type="SMART" id="SM00448">
    <property type="entry name" value="REC"/>
    <property type="match status" value="1"/>
</dbReference>
<feature type="domain" description="Response regulatory" evidence="3">
    <location>
        <begin position="7"/>
        <end position="123"/>
    </location>
</feature>
<evidence type="ECO:0000259" key="3">
    <source>
        <dbReference type="PROSITE" id="PS50110"/>
    </source>
</evidence>
<dbReference type="InterPro" id="IPR001789">
    <property type="entry name" value="Sig_transdc_resp-reg_receiver"/>
</dbReference>
<dbReference type="EMBL" id="CP121196">
    <property type="protein sequence ID" value="XBH15934.1"/>
    <property type="molecule type" value="Genomic_DNA"/>
</dbReference>
<sequence length="128" mass="13621">METKRPKVLVIDDEPTHADTLAMVLNISGFEAIAAHSATHGVDLAMQTAFDYLVTDVVMNGMNGIDAAIAIHRLLPNCRILLISGNNDTSPLLDAAIAQGHAFDILAKPVHPTVLLSYLRAPAGTIPE</sequence>
<dbReference type="GO" id="GO:0000160">
    <property type="term" value="P:phosphorelay signal transduction system"/>
    <property type="evidence" value="ECO:0007669"/>
    <property type="project" value="InterPro"/>
</dbReference>
<dbReference type="Gene3D" id="3.40.50.2300">
    <property type="match status" value="1"/>
</dbReference>
<dbReference type="PROSITE" id="PS50110">
    <property type="entry name" value="RESPONSE_REGULATORY"/>
    <property type="match status" value="1"/>
</dbReference>
<keyword evidence="1 2" id="KW-0597">Phosphoprotein</keyword>
<accession>A0AAU7DDM2</accession>
<dbReference type="SUPFAM" id="SSF52172">
    <property type="entry name" value="CheY-like"/>
    <property type="match status" value="1"/>
</dbReference>
<dbReference type="PANTHER" id="PTHR44591">
    <property type="entry name" value="STRESS RESPONSE REGULATOR PROTEIN 1"/>
    <property type="match status" value="1"/>
</dbReference>
<evidence type="ECO:0000256" key="1">
    <source>
        <dbReference type="ARBA" id="ARBA00022553"/>
    </source>
</evidence>
<dbReference type="RefSeq" id="WP_348261165.1">
    <property type="nucleotide sequence ID" value="NZ_CP121196.1"/>
</dbReference>
<dbReference type="CDD" id="cd00156">
    <property type="entry name" value="REC"/>
    <property type="match status" value="1"/>
</dbReference>
<organism evidence="4">
    <name type="scientific">Telmatobacter sp. DSM 110680</name>
    <dbReference type="NCBI Taxonomy" id="3036704"/>
    <lineage>
        <taxon>Bacteria</taxon>
        <taxon>Pseudomonadati</taxon>
        <taxon>Acidobacteriota</taxon>
        <taxon>Terriglobia</taxon>
        <taxon>Terriglobales</taxon>
        <taxon>Acidobacteriaceae</taxon>
        <taxon>Telmatobacter</taxon>
    </lineage>
</organism>
<reference evidence="4" key="1">
    <citation type="submission" date="2023-03" db="EMBL/GenBank/DDBJ databases">
        <title>Edaphobacter sp.</title>
        <authorList>
            <person name="Huber K.J."/>
            <person name="Papendorf J."/>
            <person name="Pilke C."/>
            <person name="Bunk B."/>
            <person name="Sproeer C."/>
            <person name="Pester M."/>
        </authorList>
    </citation>
    <scope>NUCLEOTIDE SEQUENCE</scope>
    <source>
        <strain evidence="4">DSM 110680</strain>
    </source>
</reference>
<proteinExistence type="predicted"/>